<evidence type="ECO:0000313" key="1">
    <source>
        <dbReference type="EMBL" id="EFP12568.1"/>
    </source>
</evidence>
<evidence type="ECO:0000313" key="2">
    <source>
        <dbReference type="Proteomes" id="UP000008281"/>
    </source>
</evidence>
<organism evidence="2">
    <name type="scientific">Caenorhabditis remanei</name>
    <name type="common">Caenorhabditis vulgaris</name>
    <dbReference type="NCBI Taxonomy" id="31234"/>
    <lineage>
        <taxon>Eukaryota</taxon>
        <taxon>Metazoa</taxon>
        <taxon>Ecdysozoa</taxon>
        <taxon>Nematoda</taxon>
        <taxon>Chromadorea</taxon>
        <taxon>Rhabditida</taxon>
        <taxon>Rhabditina</taxon>
        <taxon>Rhabditomorpha</taxon>
        <taxon>Rhabditoidea</taxon>
        <taxon>Rhabditidae</taxon>
        <taxon>Peloderinae</taxon>
        <taxon>Caenorhabditis</taxon>
    </lineage>
</organism>
<keyword evidence="2" id="KW-1185">Reference proteome</keyword>
<name>E3LVI5_CAERE</name>
<sequence>MEKSREFRDIIL</sequence>
<proteinExistence type="predicted"/>
<dbReference type="InParanoid" id="E3LVI5"/>
<protein>
    <submittedName>
        <fullName evidence="1">Uncharacterized protein</fullName>
    </submittedName>
</protein>
<accession>E3LVI5</accession>
<gene>
    <name evidence="1" type="ORF">CRE_29532</name>
</gene>
<reference evidence="1" key="1">
    <citation type="submission" date="2007-07" db="EMBL/GenBank/DDBJ databases">
        <title>PCAP assembly of the Caenorhabditis remanei genome.</title>
        <authorList>
            <consortium name="The Caenorhabditis remanei Sequencing Consortium"/>
            <person name="Wilson R.K."/>
        </authorList>
    </citation>
    <scope>NUCLEOTIDE SEQUENCE [LARGE SCALE GENOMIC DNA]</scope>
    <source>
        <strain evidence="1">PB4641</strain>
    </source>
</reference>
<dbReference type="EMBL" id="DS268416">
    <property type="protein sequence ID" value="EFP12568.1"/>
    <property type="molecule type" value="Genomic_DNA"/>
</dbReference>
<dbReference type="Proteomes" id="UP000008281">
    <property type="component" value="Unassembled WGS sequence"/>
</dbReference>